<dbReference type="PANTHER" id="PTHR43776:SF7">
    <property type="entry name" value="D,D-DIPEPTIDE TRANSPORT ATP-BINDING PROTEIN DDPF-RELATED"/>
    <property type="match status" value="1"/>
</dbReference>
<comment type="caution">
    <text evidence="7">The sequence shown here is derived from an EMBL/GenBank/DDBJ whole genome shotgun (WGS) entry which is preliminary data.</text>
</comment>
<comment type="similarity">
    <text evidence="1">Belongs to the ABC transporter superfamily.</text>
</comment>
<dbReference type="InterPro" id="IPR017871">
    <property type="entry name" value="ABC_transporter-like_CS"/>
</dbReference>
<dbReference type="InterPro" id="IPR050319">
    <property type="entry name" value="ABC_transp_ATP-bind"/>
</dbReference>
<keyword evidence="3" id="KW-0547">Nucleotide-binding</keyword>
<evidence type="ECO:0000256" key="1">
    <source>
        <dbReference type="ARBA" id="ARBA00005417"/>
    </source>
</evidence>
<evidence type="ECO:0000256" key="4">
    <source>
        <dbReference type="ARBA" id="ARBA00022840"/>
    </source>
</evidence>
<evidence type="ECO:0000256" key="5">
    <source>
        <dbReference type="SAM" id="MobiDB-lite"/>
    </source>
</evidence>
<keyword evidence="4 7" id="KW-0067">ATP-binding</keyword>
<dbReference type="Proteomes" id="UP001501251">
    <property type="component" value="Unassembled WGS sequence"/>
</dbReference>
<feature type="domain" description="ABC transporter" evidence="6">
    <location>
        <begin position="32"/>
        <end position="279"/>
    </location>
</feature>
<protein>
    <submittedName>
        <fullName evidence="7">ABC transporter ATP-binding protein</fullName>
    </submittedName>
</protein>
<proteinExistence type="inferred from homology"/>
<dbReference type="Pfam" id="PF08352">
    <property type="entry name" value="oligo_HPY"/>
    <property type="match status" value="2"/>
</dbReference>
<dbReference type="EMBL" id="BAABAQ010000004">
    <property type="protein sequence ID" value="GAA4190906.1"/>
    <property type="molecule type" value="Genomic_DNA"/>
</dbReference>
<dbReference type="SMART" id="SM00382">
    <property type="entry name" value="AAA"/>
    <property type="match status" value="2"/>
</dbReference>
<dbReference type="InterPro" id="IPR003593">
    <property type="entry name" value="AAA+_ATPase"/>
</dbReference>
<reference evidence="8" key="1">
    <citation type="journal article" date="2019" name="Int. J. Syst. Evol. Microbiol.">
        <title>The Global Catalogue of Microorganisms (GCM) 10K type strain sequencing project: providing services to taxonomists for standard genome sequencing and annotation.</title>
        <authorList>
            <consortium name="The Broad Institute Genomics Platform"/>
            <consortium name="The Broad Institute Genome Sequencing Center for Infectious Disease"/>
            <person name="Wu L."/>
            <person name="Ma J."/>
        </authorList>
    </citation>
    <scope>NUCLEOTIDE SEQUENCE [LARGE SCALE GENOMIC DNA]</scope>
    <source>
        <strain evidence="8">JCM 17388</strain>
    </source>
</reference>
<dbReference type="SUPFAM" id="SSF52540">
    <property type="entry name" value="P-loop containing nucleoside triphosphate hydrolases"/>
    <property type="match status" value="2"/>
</dbReference>
<evidence type="ECO:0000256" key="3">
    <source>
        <dbReference type="ARBA" id="ARBA00022741"/>
    </source>
</evidence>
<evidence type="ECO:0000259" key="6">
    <source>
        <dbReference type="PROSITE" id="PS50893"/>
    </source>
</evidence>
<dbReference type="NCBIfam" id="TIGR01727">
    <property type="entry name" value="oligo_HPY"/>
    <property type="match status" value="2"/>
</dbReference>
<dbReference type="PROSITE" id="PS50893">
    <property type="entry name" value="ABC_TRANSPORTER_2"/>
    <property type="match status" value="2"/>
</dbReference>
<feature type="region of interest" description="Disordered" evidence="5">
    <location>
        <begin position="366"/>
        <end position="408"/>
    </location>
</feature>
<evidence type="ECO:0000313" key="7">
    <source>
        <dbReference type="EMBL" id="GAA4190906.1"/>
    </source>
</evidence>
<dbReference type="PANTHER" id="PTHR43776">
    <property type="entry name" value="TRANSPORT ATP-BINDING PROTEIN"/>
    <property type="match status" value="1"/>
</dbReference>
<dbReference type="Pfam" id="PF00005">
    <property type="entry name" value="ABC_tran"/>
    <property type="match status" value="2"/>
</dbReference>
<name>A0ABP8AUT2_9ACTN</name>
<dbReference type="NCBIfam" id="NF007739">
    <property type="entry name" value="PRK10419.1"/>
    <property type="match status" value="2"/>
</dbReference>
<feature type="domain" description="ABC transporter" evidence="6">
    <location>
        <begin position="413"/>
        <end position="661"/>
    </location>
</feature>
<gene>
    <name evidence="7" type="ORF">GCM10022252_29930</name>
</gene>
<dbReference type="PROSITE" id="PS00211">
    <property type="entry name" value="ABC_TRANSPORTER_1"/>
    <property type="match status" value="2"/>
</dbReference>
<accession>A0ABP8AUT2</accession>
<sequence length="741" mass="78923">MKSEWPSGATPRIGRTGGHAPAPDPVAPVLEVRDLDVTFGSGPGAVRAVRGMGYAVRPGEVLGVVGESGSGKSVTSLAVMGLLPAHARVTGSVRLLGQEILGAPEKTLTAFRGKTVSMVFQDPLSALTPVYRVGDQVAEAIRVHQRVSAAQAARRAVELLDLVGIPNAAQRARAFPHEFSGGMRQRAVIAMAIANDPDVILCDEPTTALDVTIQAQVLEVLKTAQRETGAAIVIITHDLGVVAGFVDRVLVMYAGRPVEVGSVDEVYYRSRMPYTMGLLGSVPRLDRGREQPLVPIGGSPPSPAALPPGCPFEPRCPIAVPACAEAEPEPEPEPVGSPGHLAACVRSGEIEAAGWSPAQLYGVRGPSGGAATRAEAGPARRPAGPADSTGSTGLAAPAVEEPPRPRDERDVVLAVEDLVRHYPLVKGTLLRRRVGTVRAVDGVSLDVREGETLGLVGESGCGKTTTLMEILELAAPQHGRITVLGHDTSGMSARDRMAVRRDMQIVFQDPLASLDPRMTVYDILAEPLRAHGARRPGPRIGELLDLVGLEPGHAARYPQDFSGGQRQRIGIARALALEPRLVVLDEPVSALDVSIQAGVLNLLEELRTRLGLSYLFVAHDLAVVRHIADRVAVMYLGRIAEIGRVGGVYDSPMHPYTRALLSAIPLPDPVLERSRRRILLEGDLPSPADPPSGCRFRTRCPLFKALGETDRRRCVDEEPQVRRLGDDHGVSCHFAERIDAV</sequence>
<dbReference type="GO" id="GO:0005524">
    <property type="term" value="F:ATP binding"/>
    <property type="evidence" value="ECO:0007669"/>
    <property type="project" value="UniProtKB-KW"/>
</dbReference>
<feature type="compositionally biased region" description="Low complexity" evidence="5">
    <location>
        <begin position="369"/>
        <end position="386"/>
    </location>
</feature>
<dbReference type="InterPro" id="IPR013563">
    <property type="entry name" value="Oligopep_ABC_C"/>
</dbReference>
<dbReference type="Gene3D" id="3.40.50.300">
    <property type="entry name" value="P-loop containing nucleotide triphosphate hydrolases"/>
    <property type="match status" value="2"/>
</dbReference>
<dbReference type="NCBIfam" id="NF008453">
    <property type="entry name" value="PRK11308.1"/>
    <property type="match status" value="2"/>
</dbReference>
<keyword evidence="2" id="KW-0813">Transport</keyword>
<organism evidence="7 8">
    <name type="scientific">Streptosporangium oxazolinicum</name>
    <dbReference type="NCBI Taxonomy" id="909287"/>
    <lineage>
        <taxon>Bacteria</taxon>
        <taxon>Bacillati</taxon>
        <taxon>Actinomycetota</taxon>
        <taxon>Actinomycetes</taxon>
        <taxon>Streptosporangiales</taxon>
        <taxon>Streptosporangiaceae</taxon>
        <taxon>Streptosporangium</taxon>
    </lineage>
</organism>
<feature type="region of interest" description="Disordered" evidence="5">
    <location>
        <begin position="1"/>
        <end position="25"/>
    </location>
</feature>
<keyword evidence="8" id="KW-1185">Reference proteome</keyword>
<dbReference type="InterPro" id="IPR027417">
    <property type="entry name" value="P-loop_NTPase"/>
</dbReference>
<dbReference type="CDD" id="cd03257">
    <property type="entry name" value="ABC_NikE_OppD_transporters"/>
    <property type="match status" value="2"/>
</dbReference>
<dbReference type="InterPro" id="IPR003439">
    <property type="entry name" value="ABC_transporter-like_ATP-bd"/>
</dbReference>
<evidence type="ECO:0000256" key="2">
    <source>
        <dbReference type="ARBA" id="ARBA00022448"/>
    </source>
</evidence>
<evidence type="ECO:0000313" key="8">
    <source>
        <dbReference type="Proteomes" id="UP001501251"/>
    </source>
</evidence>